<dbReference type="PANTHER" id="PTHR34108">
    <property type="entry name" value="SEPTUM SITE-DETERMINING PROTEIN MINC"/>
    <property type="match status" value="1"/>
</dbReference>
<evidence type="ECO:0000256" key="2">
    <source>
        <dbReference type="ARBA" id="ARBA00022618"/>
    </source>
</evidence>
<proteinExistence type="inferred from homology"/>
<dbReference type="InterPro" id="IPR036145">
    <property type="entry name" value="MinC_C_sf"/>
</dbReference>
<dbReference type="HAMAP" id="MF_00267">
    <property type="entry name" value="MinC"/>
    <property type="match status" value="1"/>
</dbReference>
<organism evidence="9 10">
    <name type="scientific">Anaerobium acetethylicum</name>
    <dbReference type="NCBI Taxonomy" id="1619234"/>
    <lineage>
        <taxon>Bacteria</taxon>
        <taxon>Bacillati</taxon>
        <taxon>Bacillota</taxon>
        <taxon>Clostridia</taxon>
        <taxon>Lachnospirales</taxon>
        <taxon>Lachnospiraceae</taxon>
        <taxon>Anaerobium</taxon>
    </lineage>
</organism>
<evidence type="ECO:0000259" key="8">
    <source>
        <dbReference type="Pfam" id="PF22642"/>
    </source>
</evidence>
<dbReference type="InterPro" id="IPR005526">
    <property type="entry name" value="Septum_form_inhib_MinC_C"/>
</dbReference>
<dbReference type="InterPro" id="IPR055219">
    <property type="entry name" value="MinC_N_1"/>
</dbReference>
<dbReference type="GO" id="GO:0000917">
    <property type="term" value="P:division septum assembly"/>
    <property type="evidence" value="ECO:0007669"/>
    <property type="project" value="UniProtKB-KW"/>
</dbReference>
<reference evidence="9 10" key="1">
    <citation type="submission" date="2016-09" db="EMBL/GenBank/DDBJ databases">
        <authorList>
            <person name="Capua I."/>
            <person name="De Benedictis P."/>
            <person name="Joannis T."/>
            <person name="Lombin L.H."/>
            <person name="Cattoli G."/>
        </authorList>
    </citation>
    <scope>NUCLEOTIDE SEQUENCE [LARGE SCALE GENOMIC DNA]</scope>
    <source>
        <strain evidence="9 10">GluBS11</strain>
    </source>
</reference>
<evidence type="ECO:0000256" key="3">
    <source>
        <dbReference type="ARBA" id="ARBA00023210"/>
    </source>
</evidence>
<dbReference type="RefSeq" id="WP_091228941.1">
    <property type="nucleotide sequence ID" value="NZ_FMKA01000001.1"/>
</dbReference>
<gene>
    <name evidence="6" type="primary">minC</name>
    <name evidence="9" type="ORF">SAMN05421730_1001258</name>
</gene>
<keyword evidence="2 6" id="KW-0132">Cell division</keyword>
<dbReference type="OrthoDB" id="9790810at2"/>
<evidence type="ECO:0000256" key="1">
    <source>
        <dbReference type="ARBA" id="ARBA00006291"/>
    </source>
</evidence>
<dbReference type="InterPro" id="IPR013033">
    <property type="entry name" value="MinC"/>
</dbReference>
<protein>
    <recommendedName>
        <fullName evidence="6">Probable septum site-determining protein MinC</fullName>
    </recommendedName>
</protein>
<name>A0A1D3TNX7_9FIRM</name>
<evidence type="ECO:0000256" key="4">
    <source>
        <dbReference type="ARBA" id="ARBA00023306"/>
    </source>
</evidence>
<dbReference type="SUPFAM" id="SSF63848">
    <property type="entry name" value="Cell-division inhibitor MinC, C-terminal domain"/>
    <property type="match status" value="1"/>
</dbReference>
<evidence type="ECO:0000313" key="10">
    <source>
        <dbReference type="Proteomes" id="UP000199315"/>
    </source>
</evidence>
<feature type="domain" description="Septum formation inhibitor MinC C-terminal" evidence="7">
    <location>
        <begin position="109"/>
        <end position="209"/>
    </location>
</feature>
<evidence type="ECO:0000259" key="7">
    <source>
        <dbReference type="Pfam" id="PF03775"/>
    </source>
</evidence>
<dbReference type="AlphaFoldDB" id="A0A1D3TNX7"/>
<comment type="subunit">
    <text evidence="5 6">Interacts with MinD and FtsZ.</text>
</comment>
<comment type="function">
    <text evidence="6">Cell division inhibitor that blocks the formation of polar Z ring septums. Rapidly oscillates between the poles of the cell to destabilize FtsZ filaments that have formed before they mature into polar Z rings. Prevents FtsZ polymerization.</text>
</comment>
<evidence type="ECO:0000313" key="9">
    <source>
        <dbReference type="EMBL" id="SCP95036.1"/>
    </source>
</evidence>
<evidence type="ECO:0000256" key="5">
    <source>
        <dbReference type="ARBA" id="ARBA00046874"/>
    </source>
</evidence>
<comment type="similarity">
    <text evidence="1 6">Belongs to the MinC family.</text>
</comment>
<keyword evidence="4 6" id="KW-0131">Cell cycle</keyword>
<dbReference type="InterPro" id="IPR016098">
    <property type="entry name" value="CAP/MinC_C"/>
</dbReference>
<dbReference type="Gene3D" id="3.30.160.540">
    <property type="match status" value="1"/>
</dbReference>
<dbReference type="Gene3D" id="2.160.20.70">
    <property type="match status" value="1"/>
</dbReference>
<keyword evidence="3 6" id="KW-0717">Septation</keyword>
<dbReference type="PANTHER" id="PTHR34108:SF1">
    <property type="entry name" value="SEPTUM SITE-DETERMINING PROTEIN MINC"/>
    <property type="match status" value="1"/>
</dbReference>
<dbReference type="Pfam" id="PF03775">
    <property type="entry name" value="MinC_C"/>
    <property type="match status" value="1"/>
</dbReference>
<evidence type="ECO:0000256" key="6">
    <source>
        <dbReference type="HAMAP-Rule" id="MF_00267"/>
    </source>
</evidence>
<keyword evidence="10" id="KW-1185">Reference proteome</keyword>
<accession>A0A1D3TNX7</accession>
<dbReference type="GO" id="GO:1901891">
    <property type="term" value="P:regulation of cell septum assembly"/>
    <property type="evidence" value="ECO:0007669"/>
    <property type="project" value="InterPro"/>
</dbReference>
<dbReference type="STRING" id="1619234.SAMN05421730_1001258"/>
<feature type="domain" description="Septum site-determining protein MinC N-terminal" evidence="8">
    <location>
        <begin position="5"/>
        <end position="79"/>
    </location>
</feature>
<dbReference type="Pfam" id="PF22642">
    <property type="entry name" value="MinC_N_1"/>
    <property type="match status" value="1"/>
</dbReference>
<dbReference type="EMBL" id="FMKA01000001">
    <property type="protein sequence ID" value="SCP95036.1"/>
    <property type="molecule type" value="Genomic_DNA"/>
</dbReference>
<dbReference type="GO" id="GO:0000902">
    <property type="term" value="P:cell morphogenesis"/>
    <property type="evidence" value="ECO:0007669"/>
    <property type="project" value="InterPro"/>
</dbReference>
<dbReference type="Proteomes" id="UP000199315">
    <property type="component" value="Unassembled WGS sequence"/>
</dbReference>
<sequence length="221" mass="24299">MNNSVIIKSNKYGIAVILDSEVSYEEILTDIAVKFRESAKFFKDAKMALSFEGRTLTDAQEKEILNVITENSNLQIMCIIDNDGIREQHFKKALEERTCEVSSSGGQFYKGTLRSGQVLESEDSMIVLGDVNPGAKVVSNGNVVVLGALKGTVYAGESGNPSSFVVALEMNPMQIKIGDVMARCPDTPQKLQNPEPKIAFVEEGNIYIEPINKNVINDIKF</sequence>